<dbReference type="CDD" id="cd01189">
    <property type="entry name" value="INT_ICEBs1_C_like"/>
    <property type="match status" value="1"/>
</dbReference>
<sequence length="374" mass="43272">MATYQKRGKYWQYSISRSKLGLQRLTKGGFTTKSEAQAEAMEIESKIKKGFSVDPLKQEFADYFMDWASTYKKGDVNDITYENYLQTHKSIEEYFPGVLVSEITQSMYQRALNKYAENHAKLTTKGFNTRIRASIQHLLDEGKIQKDFTKRAVVKGNGNEKAEKDKFVDYEDYQKLVNYFKDKLDPHFASPTILYIISITGMRASEVYGLQWEDIDFDNQVIHFYQTWNYRVKAGGFKKPKTEAGVRDIIINNETCKILQEFHVQQKELFKDESVTPPHDFICYHPQKGIVSLTSVQDTLNIALKKLDISTPLTIHGLRHTHASVLLYKGIDIMTVSKRLGHASVAITQQTYIHIIKELENRDNNKIKEILNEL</sequence>
<dbReference type="InterPro" id="IPR028259">
    <property type="entry name" value="AP2-like_int_N"/>
</dbReference>
<dbReference type="PROSITE" id="PS51898">
    <property type="entry name" value="TYR_RECOMBINASE"/>
    <property type="match status" value="1"/>
</dbReference>
<protein>
    <submittedName>
        <fullName evidence="5">Integrase</fullName>
    </submittedName>
</protein>
<dbReference type="GO" id="GO:0006310">
    <property type="term" value="P:DNA recombination"/>
    <property type="evidence" value="ECO:0007669"/>
    <property type="project" value="UniProtKB-KW"/>
</dbReference>
<evidence type="ECO:0000256" key="2">
    <source>
        <dbReference type="ARBA" id="ARBA00023125"/>
    </source>
</evidence>
<feature type="domain" description="Tyr recombinase" evidence="4">
    <location>
        <begin position="163"/>
        <end position="372"/>
    </location>
</feature>
<evidence type="ECO:0000313" key="5">
    <source>
        <dbReference type="EMBL" id="PCR99074.1"/>
    </source>
</evidence>
<comment type="caution">
    <text evidence="5">The sequence shown here is derived from an EMBL/GenBank/DDBJ whole genome shotgun (WGS) entry which is preliminary data.</text>
</comment>
<evidence type="ECO:0000259" key="4">
    <source>
        <dbReference type="PROSITE" id="PS51898"/>
    </source>
</evidence>
<name>A0A2A5RIU8_9LACT</name>
<evidence type="ECO:0000256" key="3">
    <source>
        <dbReference type="ARBA" id="ARBA00023172"/>
    </source>
</evidence>
<dbReference type="PANTHER" id="PTHR30349:SF64">
    <property type="entry name" value="PROPHAGE INTEGRASE INTD-RELATED"/>
    <property type="match status" value="1"/>
</dbReference>
<organism evidence="5 6">
    <name type="scientific">Lactococcus fujiensis JCM 16395</name>
    <dbReference type="NCBI Taxonomy" id="1291764"/>
    <lineage>
        <taxon>Bacteria</taxon>
        <taxon>Bacillati</taxon>
        <taxon>Bacillota</taxon>
        <taxon>Bacilli</taxon>
        <taxon>Lactobacillales</taxon>
        <taxon>Streptococcaceae</taxon>
        <taxon>Lactococcus</taxon>
    </lineage>
</organism>
<dbReference type="InterPro" id="IPR050090">
    <property type="entry name" value="Tyrosine_recombinase_XerCD"/>
</dbReference>
<dbReference type="OrthoDB" id="9803188at2"/>
<dbReference type="InterPro" id="IPR013762">
    <property type="entry name" value="Integrase-like_cat_sf"/>
</dbReference>
<evidence type="ECO:0000256" key="1">
    <source>
        <dbReference type="ARBA" id="ARBA00008857"/>
    </source>
</evidence>
<dbReference type="InterPro" id="IPR002104">
    <property type="entry name" value="Integrase_catalytic"/>
</dbReference>
<dbReference type="RefSeq" id="WP_096818951.1">
    <property type="nucleotide sequence ID" value="NZ_JXJU01000013.1"/>
</dbReference>
<dbReference type="Pfam" id="PF14657">
    <property type="entry name" value="Arm-DNA-bind_4"/>
    <property type="match status" value="1"/>
</dbReference>
<dbReference type="Pfam" id="PF00589">
    <property type="entry name" value="Phage_integrase"/>
    <property type="match status" value="1"/>
</dbReference>
<keyword evidence="2" id="KW-0238">DNA-binding</keyword>
<keyword evidence="6" id="KW-1185">Reference proteome</keyword>
<reference evidence="5 6" key="1">
    <citation type="submission" date="2014-12" db="EMBL/GenBank/DDBJ databases">
        <title>Draft genome sequences of 10 type strains of Lactococcus.</title>
        <authorList>
            <person name="Sun Z."/>
            <person name="Zhong Z."/>
            <person name="Liu W."/>
            <person name="Zhang W."/>
            <person name="Zhang H."/>
        </authorList>
    </citation>
    <scope>NUCLEOTIDE SEQUENCE [LARGE SCALE GENOMIC DNA]</scope>
    <source>
        <strain evidence="5 6">JCM 16395</strain>
    </source>
</reference>
<evidence type="ECO:0000313" key="6">
    <source>
        <dbReference type="Proteomes" id="UP000218181"/>
    </source>
</evidence>
<dbReference type="Proteomes" id="UP000218181">
    <property type="component" value="Unassembled WGS sequence"/>
</dbReference>
<dbReference type="SUPFAM" id="SSF56349">
    <property type="entry name" value="DNA breaking-rejoining enzymes"/>
    <property type="match status" value="1"/>
</dbReference>
<proteinExistence type="inferred from homology"/>
<comment type="similarity">
    <text evidence="1">Belongs to the 'phage' integrase family.</text>
</comment>
<dbReference type="Gene3D" id="1.10.150.130">
    <property type="match status" value="1"/>
</dbReference>
<dbReference type="InterPro" id="IPR010998">
    <property type="entry name" value="Integrase_recombinase_N"/>
</dbReference>
<dbReference type="Gene3D" id="1.10.443.10">
    <property type="entry name" value="Intergrase catalytic core"/>
    <property type="match status" value="1"/>
</dbReference>
<dbReference type="GO" id="GO:0015074">
    <property type="term" value="P:DNA integration"/>
    <property type="evidence" value="ECO:0007669"/>
    <property type="project" value="InterPro"/>
</dbReference>
<keyword evidence="3" id="KW-0233">DNA recombination</keyword>
<dbReference type="EMBL" id="JXJU01000013">
    <property type="protein sequence ID" value="PCR99074.1"/>
    <property type="molecule type" value="Genomic_DNA"/>
</dbReference>
<dbReference type="STRING" id="1291764.GCA_001311235_03016"/>
<dbReference type="GO" id="GO:0003677">
    <property type="term" value="F:DNA binding"/>
    <property type="evidence" value="ECO:0007669"/>
    <property type="project" value="UniProtKB-KW"/>
</dbReference>
<dbReference type="InterPro" id="IPR011010">
    <property type="entry name" value="DNA_brk_join_enz"/>
</dbReference>
<gene>
    <name evidence="5" type="ORF">RT41_GL000518</name>
</gene>
<dbReference type="PANTHER" id="PTHR30349">
    <property type="entry name" value="PHAGE INTEGRASE-RELATED"/>
    <property type="match status" value="1"/>
</dbReference>
<accession>A0A2A5RIU8</accession>
<dbReference type="AlphaFoldDB" id="A0A2A5RIU8"/>